<dbReference type="EMBL" id="AZEY01000072">
    <property type="protein sequence ID" value="KRL65237.1"/>
    <property type="molecule type" value="Genomic_DNA"/>
</dbReference>
<protein>
    <recommendedName>
        <fullName evidence="3">DUF5776 domain-containing protein</fullName>
    </recommendedName>
</protein>
<evidence type="ECO:0000313" key="2">
    <source>
        <dbReference type="Proteomes" id="UP000052013"/>
    </source>
</evidence>
<reference evidence="1 2" key="1">
    <citation type="journal article" date="2015" name="Genome Announc.">
        <title>Expanding the biotechnology potential of lactobacilli through comparative genomics of 213 strains and associated genera.</title>
        <authorList>
            <person name="Sun Z."/>
            <person name="Harris H.M."/>
            <person name="McCann A."/>
            <person name="Guo C."/>
            <person name="Argimon S."/>
            <person name="Zhang W."/>
            <person name="Yang X."/>
            <person name="Jeffery I.B."/>
            <person name="Cooney J.C."/>
            <person name="Kagawa T.F."/>
            <person name="Liu W."/>
            <person name="Song Y."/>
            <person name="Salvetti E."/>
            <person name="Wrobel A."/>
            <person name="Rasinkangas P."/>
            <person name="Parkhill J."/>
            <person name="Rea M.C."/>
            <person name="O'Sullivan O."/>
            <person name="Ritari J."/>
            <person name="Douillard F.P."/>
            <person name="Paul Ross R."/>
            <person name="Yang R."/>
            <person name="Briner A.E."/>
            <person name="Felis G.E."/>
            <person name="de Vos W.M."/>
            <person name="Barrangou R."/>
            <person name="Klaenhammer T.R."/>
            <person name="Caufield P.W."/>
            <person name="Cui Y."/>
            <person name="Zhang H."/>
            <person name="O'Toole P.W."/>
        </authorList>
    </citation>
    <scope>NUCLEOTIDE SEQUENCE [LARGE SCALE GENOMIC DNA]</scope>
    <source>
        <strain evidence="1 2">DSM 14421</strain>
    </source>
</reference>
<comment type="caution">
    <text evidence="1">The sequence shown here is derived from an EMBL/GenBank/DDBJ whole genome shotgun (WGS) entry which is preliminary data.</text>
</comment>
<evidence type="ECO:0008006" key="3">
    <source>
        <dbReference type="Google" id="ProtNLM"/>
    </source>
</evidence>
<dbReference type="AlphaFoldDB" id="A0A0R1SGJ3"/>
<dbReference type="Proteomes" id="UP000052013">
    <property type="component" value="Unassembled WGS sequence"/>
</dbReference>
<organism evidence="1 2">
    <name type="scientific">Lentilactobacillus diolivorans DSM 14421</name>
    <dbReference type="NCBI Taxonomy" id="1423739"/>
    <lineage>
        <taxon>Bacteria</taxon>
        <taxon>Bacillati</taxon>
        <taxon>Bacillota</taxon>
        <taxon>Bacilli</taxon>
        <taxon>Lactobacillales</taxon>
        <taxon>Lactobacillaceae</taxon>
        <taxon>Lentilactobacillus</taxon>
    </lineage>
</organism>
<dbReference type="PATRIC" id="fig|1423739.3.peg.340"/>
<gene>
    <name evidence="1" type="ORF">FC85_GL000322</name>
</gene>
<sequence length="53" mass="5971">MIISFQVSVSYAKGSRVWASAVKAGKITRLKLKYANGYITSNIAYVKRVYLKK</sequence>
<accession>A0A0R1SGJ3</accession>
<evidence type="ECO:0000313" key="1">
    <source>
        <dbReference type="EMBL" id="KRL65237.1"/>
    </source>
</evidence>
<name>A0A0R1SGJ3_9LACO</name>
<proteinExistence type="predicted"/>